<evidence type="ECO:0000259" key="9">
    <source>
        <dbReference type="PROSITE" id="PS50042"/>
    </source>
</evidence>
<dbReference type="AlphaFoldDB" id="A0A7S1UMY4"/>
<evidence type="ECO:0000256" key="6">
    <source>
        <dbReference type="ARBA" id="ARBA00023136"/>
    </source>
</evidence>
<keyword evidence="6 8" id="KW-0472">Membrane</keyword>
<dbReference type="Gene3D" id="2.60.120.10">
    <property type="entry name" value="Jelly Rolls"/>
    <property type="match status" value="1"/>
</dbReference>
<dbReference type="PROSITE" id="PS00889">
    <property type="entry name" value="CNMP_BINDING_2"/>
    <property type="match status" value="1"/>
</dbReference>
<dbReference type="GO" id="GO:0042391">
    <property type="term" value="P:regulation of membrane potential"/>
    <property type="evidence" value="ECO:0007669"/>
    <property type="project" value="TreeGrafter"/>
</dbReference>
<accession>A0A7S1UMY4</accession>
<keyword evidence="3 8" id="KW-0812">Transmembrane</keyword>
<dbReference type="PANTHER" id="PTHR10217">
    <property type="entry name" value="VOLTAGE AND LIGAND GATED POTASSIUM CHANNEL"/>
    <property type="match status" value="1"/>
</dbReference>
<dbReference type="PROSITE" id="PS50042">
    <property type="entry name" value="CNMP_BINDING_3"/>
    <property type="match status" value="1"/>
</dbReference>
<name>A0A7S1UMY4_9STRA</name>
<gene>
    <name evidence="10" type="ORF">PPAR1163_LOCUS29437</name>
</gene>
<feature type="compositionally biased region" description="Basic and acidic residues" evidence="7">
    <location>
        <begin position="649"/>
        <end position="664"/>
    </location>
</feature>
<dbReference type="Pfam" id="PF00520">
    <property type="entry name" value="Ion_trans"/>
    <property type="match status" value="1"/>
</dbReference>
<dbReference type="PROSITE" id="PS00888">
    <property type="entry name" value="CNMP_BINDING_1"/>
    <property type="match status" value="1"/>
</dbReference>
<dbReference type="GO" id="GO:0005886">
    <property type="term" value="C:plasma membrane"/>
    <property type="evidence" value="ECO:0007669"/>
    <property type="project" value="TreeGrafter"/>
</dbReference>
<feature type="region of interest" description="Disordered" evidence="7">
    <location>
        <begin position="536"/>
        <end position="668"/>
    </location>
</feature>
<dbReference type="InterPro" id="IPR000595">
    <property type="entry name" value="cNMP-bd_dom"/>
</dbReference>
<evidence type="ECO:0000313" key="10">
    <source>
        <dbReference type="EMBL" id="CAD9270998.1"/>
    </source>
</evidence>
<protein>
    <recommendedName>
        <fullName evidence="9">Cyclic nucleotide-binding domain-containing protein</fullName>
    </recommendedName>
</protein>
<dbReference type="InterPro" id="IPR018490">
    <property type="entry name" value="cNMP-bd_dom_sf"/>
</dbReference>
<evidence type="ECO:0000256" key="3">
    <source>
        <dbReference type="ARBA" id="ARBA00022692"/>
    </source>
</evidence>
<feature type="transmembrane region" description="Helical" evidence="8">
    <location>
        <begin position="161"/>
        <end position="186"/>
    </location>
</feature>
<dbReference type="CDD" id="cd00038">
    <property type="entry name" value="CAP_ED"/>
    <property type="match status" value="1"/>
</dbReference>
<organism evidence="10">
    <name type="scientific">Phaeomonas parva</name>
    <dbReference type="NCBI Taxonomy" id="124430"/>
    <lineage>
        <taxon>Eukaryota</taxon>
        <taxon>Sar</taxon>
        <taxon>Stramenopiles</taxon>
        <taxon>Ochrophyta</taxon>
        <taxon>Pinguiophyceae</taxon>
        <taxon>Pinguiochrysidales</taxon>
        <taxon>Pinguiochrysidaceae</taxon>
        <taxon>Phaeomonas</taxon>
    </lineage>
</organism>
<dbReference type="InterPro" id="IPR014710">
    <property type="entry name" value="RmlC-like_jellyroll"/>
</dbReference>
<dbReference type="SMART" id="SM00100">
    <property type="entry name" value="cNMP"/>
    <property type="match status" value="1"/>
</dbReference>
<dbReference type="GO" id="GO:0005249">
    <property type="term" value="F:voltage-gated potassium channel activity"/>
    <property type="evidence" value="ECO:0007669"/>
    <property type="project" value="TreeGrafter"/>
</dbReference>
<evidence type="ECO:0000256" key="8">
    <source>
        <dbReference type="SAM" id="Phobius"/>
    </source>
</evidence>
<dbReference type="SUPFAM" id="SSF51206">
    <property type="entry name" value="cAMP-binding domain-like"/>
    <property type="match status" value="1"/>
</dbReference>
<dbReference type="SUPFAM" id="SSF81324">
    <property type="entry name" value="Voltage-gated potassium channels"/>
    <property type="match status" value="1"/>
</dbReference>
<feature type="compositionally biased region" description="Basic and acidic residues" evidence="7">
    <location>
        <begin position="561"/>
        <end position="606"/>
    </location>
</feature>
<evidence type="ECO:0000256" key="4">
    <source>
        <dbReference type="ARBA" id="ARBA00022989"/>
    </source>
</evidence>
<dbReference type="Pfam" id="PF00027">
    <property type="entry name" value="cNMP_binding"/>
    <property type="match status" value="1"/>
</dbReference>
<dbReference type="InterPro" id="IPR050818">
    <property type="entry name" value="KCNH_animal-type"/>
</dbReference>
<dbReference type="EMBL" id="HBGJ01046773">
    <property type="protein sequence ID" value="CAD9270998.1"/>
    <property type="molecule type" value="Transcribed_RNA"/>
</dbReference>
<dbReference type="Gene3D" id="1.10.287.70">
    <property type="match status" value="1"/>
</dbReference>
<reference evidence="10" key="1">
    <citation type="submission" date="2021-01" db="EMBL/GenBank/DDBJ databases">
        <authorList>
            <person name="Corre E."/>
            <person name="Pelletier E."/>
            <person name="Niang G."/>
            <person name="Scheremetjew M."/>
            <person name="Finn R."/>
            <person name="Kale V."/>
            <person name="Holt S."/>
            <person name="Cochrane G."/>
            <person name="Meng A."/>
            <person name="Brown T."/>
            <person name="Cohen L."/>
        </authorList>
    </citation>
    <scope>NUCLEOTIDE SEQUENCE</scope>
    <source>
        <strain evidence="10">CCMP2877</strain>
    </source>
</reference>
<sequence>MAVHTFFLVDIGLNFFTGYLGTEHSNEKVLRKNKKKCVISHVKGKDIESVVRKSSDESFSERGSGRDRGPPKHTRLSTAQELVMDTSIIQLHYFLGHFTSDSFVSIASILMDIFRLSGWASICHMVKLGYGLRVPRIFDRMVKIKWVKKARMLIKSGELSFVFQIGSLLALSTLSIHYFGCLFVYIGVGTDGWVEEQENENVDGEFQDVWYRYLNGIYWAGATSMTVGYGDLAPINGYEKGYTVIVIIISAFINAAIMGSVTVLLSNLEGTERDYYQKVVMIHQFFRKHKDCISEKTKMQVVRYLDYMFHEANNRSMEMVFEMLPDRMRVELKMAICTQVVDNCDLFYDAEDSLKKAIVMALTPESCLAGEVVVKSGDIGSCMYFLHEGAMNIEIEGKGVVKTLLSGYYFGEIALFIEGSRRTADIIAAVDCNYFELHKHDLDVILKSFPDFQLQLLETAQRRFFNGNARSASMSDLSCGPRKDPAAESIRKRSMLSKLGGQQSAAALRVDSGAKSDDGDSRATLDVSFPLRKRVTEEDPNVRRPPRKQFSIDGLPVDGLPGKKHERSEEESAAKDGSSTKDEASLLLEQDAKEPSPKVLSKKESGVDSGEEADTFSPMSDTFETRMGLGALHSPGQRQRSLQEELDAEAERVNNTDTGASKDKKLARRKSQLLIERIKKREEEHGGSGDLFHTRRTDMADMDYGVLTFVELESIIHSCTQELMTRADDANVAAQQRTHARTARNTLMSMGSSGRLGGLGASSTRLGAFASSRAGSSRALLRPAASSKALF</sequence>
<comment type="subcellular location">
    <subcellularLocation>
        <location evidence="1">Membrane</location>
        <topology evidence="1">Multi-pass membrane protein</topology>
    </subcellularLocation>
</comment>
<evidence type="ECO:0000256" key="2">
    <source>
        <dbReference type="ARBA" id="ARBA00022448"/>
    </source>
</evidence>
<evidence type="ECO:0000256" key="1">
    <source>
        <dbReference type="ARBA" id="ARBA00004141"/>
    </source>
</evidence>
<dbReference type="InterPro" id="IPR018488">
    <property type="entry name" value="cNMP-bd_CS"/>
</dbReference>
<feature type="region of interest" description="Disordered" evidence="7">
    <location>
        <begin position="53"/>
        <end position="75"/>
    </location>
</feature>
<dbReference type="PANTHER" id="PTHR10217:SF435">
    <property type="entry name" value="POTASSIUM VOLTAGE-GATED CHANNEL PROTEIN EAG"/>
    <property type="match status" value="1"/>
</dbReference>
<dbReference type="InterPro" id="IPR005821">
    <property type="entry name" value="Ion_trans_dom"/>
</dbReference>
<feature type="transmembrane region" description="Helical" evidence="8">
    <location>
        <begin position="242"/>
        <end position="265"/>
    </location>
</feature>
<keyword evidence="4 8" id="KW-1133">Transmembrane helix</keyword>
<proteinExistence type="predicted"/>
<feature type="domain" description="Cyclic nucleotide-binding" evidence="9">
    <location>
        <begin position="346"/>
        <end position="463"/>
    </location>
</feature>
<keyword evidence="5" id="KW-0406">Ion transport</keyword>
<feature type="compositionally biased region" description="Basic and acidic residues" evidence="7">
    <location>
        <begin position="53"/>
        <end position="70"/>
    </location>
</feature>
<evidence type="ECO:0000256" key="5">
    <source>
        <dbReference type="ARBA" id="ARBA00023065"/>
    </source>
</evidence>
<evidence type="ECO:0000256" key="7">
    <source>
        <dbReference type="SAM" id="MobiDB-lite"/>
    </source>
</evidence>
<keyword evidence="2" id="KW-0813">Transport</keyword>